<feature type="region of interest" description="Disordered" evidence="1">
    <location>
        <begin position="157"/>
        <end position="193"/>
    </location>
</feature>
<evidence type="ECO:0000259" key="2">
    <source>
        <dbReference type="Pfam" id="PF09830"/>
    </source>
</evidence>
<evidence type="ECO:0000259" key="3">
    <source>
        <dbReference type="Pfam" id="PF19327"/>
    </source>
</evidence>
<dbReference type="GO" id="GO:0005524">
    <property type="term" value="F:ATP binding"/>
    <property type="evidence" value="ECO:0007669"/>
    <property type="project" value="InterPro"/>
</dbReference>
<organism evidence="4 5">
    <name type="scientific">Thyridium curvatum</name>
    <dbReference type="NCBI Taxonomy" id="1093900"/>
    <lineage>
        <taxon>Eukaryota</taxon>
        <taxon>Fungi</taxon>
        <taxon>Dikarya</taxon>
        <taxon>Ascomycota</taxon>
        <taxon>Pezizomycotina</taxon>
        <taxon>Sordariomycetes</taxon>
        <taxon>Sordariomycetidae</taxon>
        <taxon>Thyridiales</taxon>
        <taxon>Thyridiaceae</taxon>
        <taxon>Thyridium</taxon>
    </lineage>
</organism>
<dbReference type="InParanoid" id="A0A507B213"/>
<dbReference type="PANTHER" id="PTHR38420">
    <property type="entry name" value="AP-4-A PHOSPHORYLASE II"/>
    <property type="match status" value="1"/>
</dbReference>
<dbReference type="Gene3D" id="3.30.428.70">
    <property type="match status" value="1"/>
</dbReference>
<dbReference type="InterPro" id="IPR019200">
    <property type="entry name" value="ATP_adenylylTrfase_C"/>
</dbReference>
<dbReference type="Pfam" id="PF09830">
    <property type="entry name" value="ATP_transf"/>
    <property type="match status" value="1"/>
</dbReference>
<dbReference type="InterPro" id="IPR045759">
    <property type="entry name" value="Ap4A_phos1/2_N"/>
</dbReference>
<dbReference type="InterPro" id="IPR043171">
    <property type="entry name" value="Ap4A_phos1/2-like"/>
</dbReference>
<feature type="domain" description="Ap4A phosphorylase 1/2 N-terminal" evidence="3">
    <location>
        <begin position="194"/>
        <end position="221"/>
    </location>
</feature>
<dbReference type="GO" id="GO:0009117">
    <property type="term" value="P:nucleotide metabolic process"/>
    <property type="evidence" value="ECO:0007669"/>
    <property type="project" value="InterPro"/>
</dbReference>
<dbReference type="STRING" id="1093900.A0A507B213"/>
<feature type="domain" description="Ap4A phosphorylase 1/2 N-terminal" evidence="3">
    <location>
        <begin position="24"/>
        <end position="143"/>
    </location>
</feature>
<proteinExistence type="predicted"/>
<dbReference type="PANTHER" id="PTHR38420:SF1">
    <property type="entry name" value="PUTATIVE (AFU_ORTHOLOGUE AFUA_5G14690)-RELATED"/>
    <property type="match status" value="1"/>
</dbReference>
<dbReference type="RefSeq" id="XP_030992301.1">
    <property type="nucleotide sequence ID" value="XM_031143334.1"/>
</dbReference>
<evidence type="ECO:0000256" key="1">
    <source>
        <dbReference type="SAM" id="MobiDB-lite"/>
    </source>
</evidence>
<dbReference type="OrthoDB" id="10267950at2759"/>
<gene>
    <name evidence="4" type="ORF">E0L32_008476</name>
</gene>
<feature type="domain" description="ATP adenylyltransferase C-terminal" evidence="2">
    <location>
        <begin position="270"/>
        <end position="372"/>
    </location>
</feature>
<dbReference type="Pfam" id="PF19327">
    <property type="entry name" value="Ap4A_phos_N"/>
    <property type="match status" value="2"/>
</dbReference>
<dbReference type="GO" id="GO:0003877">
    <property type="term" value="F:ATP:ADP adenylyltransferase activity"/>
    <property type="evidence" value="ECO:0007669"/>
    <property type="project" value="InterPro"/>
</dbReference>
<sequence length="384" mass="42286">MDDDEAPPHLSKTGADFSLPADFEARAVAQFDKLIEQGELFYAQSKGEVIDHAGFKFEFRASPSIVKKPILARDAPERRGQGGPFLNPDPAFVVAELGDSYVVELSKYAMYRPHYVLHTRHFAPQTDDLDMVDFAAAVAVMYSESAGTSGNVITNGSHRHHHANGTNGNHSTNGTNGTNGETMGPPPPPPAAKTQRLMLYNCGYDAGASQGHKHTQVFEIPKPFPLFPSRADSTERKPFPPFLSLPPPSGLPRARTDGNTHIGISSCLPGVPFRHYALRLPPRPGAEQMLDAYRRLLQEVRLLQELHGLKAAYNVVATAEWMCLIPRRRGGLDGTGANALGMLGVVWVRDGDERRHWDQLGLSKHLTYLGVPKDERKFSTDHRD</sequence>
<dbReference type="AlphaFoldDB" id="A0A507B213"/>
<protein>
    <submittedName>
        <fullName evidence="4">Uncharacterized protein</fullName>
    </submittedName>
</protein>
<accession>A0A507B213</accession>
<dbReference type="InterPro" id="IPR009163">
    <property type="entry name" value="Ap4A_phos1/2"/>
</dbReference>
<dbReference type="GeneID" id="41975923"/>
<evidence type="ECO:0000313" key="5">
    <source>
        <dbReference type="Proteomes" id="UP000319257"/>
    </source>
</evidence>
<dbReference type="FunCoup" id="A0A507B213">
    <property type="interactions" value="190"/>
</dbReference>
<evidence type="ECO:0000313" key="4">
    <source>
        <dbReference type="EMBL" id="TPX10590.1"/>
    </source>
</evidence>
<keyword evidence="5" id="KW-1185">Reference proteome</keyword>
<feature type="compositionally biased region" description="Low complexity" evidence="1">
    <location>
        <begin position="164"/>
        <end position="183"/>
    </location>
</feature>
<name>A0A507B213_9PEZI</name>
<dbReference type="EMBL" id="SKBQ01000056">
    <property type="protein sequence ID" value="TPX10590.1"/>
    <property type="molecule type" value="Genomic_DNA"/>
</dbReference>
<dbReference type="Proteomes" id="UP000319257">
    <property type="component" value="Unassembled WGS sequence"/>
</dbReference>
<comment type="caution">
    <text evidence="4">The sequence shown here is derived from an EMBL/GenBank/DDBJ whole genome shotgun (WGS) entry which is preliminary data.</text>
</comment>
<reference evidence="4 5" key="1">
    <citation type="submission" date="2019-06" db="EMBL/GenBank/DDBJ databases">
        <title>Draft genome sequence of the filamentous fungus Phialemoniopsis curvata isolated from diesel fuel.</title>
        <authorList>
            <person name="Varaljay V.A."/>
            <person name="Lyon W.J."/>
            <person name="Crouch A.L."/>
            <person name="Drake C.E."/>
            <person name="Hollomon J.M."/>
            <person name="Nadeau L.J."/>
            <person name="Nunn H.S."/>
            <person name="Stevenson B.S."/>
            <person name="Bojanowski C.L."/>
            <person name="Crookes-Goodson W.J."/>
        </authorList>
    </citation>
    <scope>NUCLEOTIDE SEQUENCE [LARGE SCALE GENOMIC DNA]</scope>
    <source>
        <strain evidence="4 5">D216</strain>
    </source>
</reference>